<feature type="transmembrane region" description="Helical" evidence="6">
    <location>
        <begin position="173"/>
        <end position="194"/>
    </location>
</feature>
<name>A0A660KXX4_9ACTN</name>
<dbReference type="AlphaFoldDB" id="A0A660KXX4"/>
<proteinExistence type="inferred from homology"/>
<dbReference type="PANTHER" id="PTHR43298">
    <property type="entry name" value="MULTIDRUG RESISTANCE PROTEIN NORM-RELATED"/>
    <property type="match status" value="1"/>
</dbReference>
<keyword evidence="6" id="KW-0472">Membrane</keyword>
<feature type="transmembrane region" description="Helical" evidence="6">
    <location>
        <begin position="76"/>
        <end position="96"/>
    </location>
</feature>
<evidence type="ECO:0000256" key="5">
    <source>
        <dbReference type="ARBA" id="ARBA00031636"/>
    </source>
</evidence>
<feature type="transmembrane region" description="Helical" evidence="6">
    <location>
        <begin position="390"/>
        <end position="411"/>
    </location>
</feature>
<evidence type="ECO:0000256" key="4">
    <source>
        <dbReference type="ARBA" id="ARBA00022448"/>
    </source>
</evidence>
<feature type="transmembrane region" description="Helical" evidence="6">
    <location>
        <begin position="215"/>
        <end position="243"/>
    </location>
</feature>
<feature type="transmembrane region" description="Helical" evidence="6">
    <location>
        <begin position="365"/>
        <end position="384"/>
    </location>
</feature>
<dbReference type="EMBL" id="RBIL01000003">
    <property type="protein sequence ID" value="RKQ84839.1"/>
    <property type="molecule type" value="Genomic_DNA"/>
</dbReference>
<comment type="caution">
    <text evidence="7">The sequence shown here is derived from an EMBL/GenBank/DDBJ whole genome shotgun (WGS) entry which is preliminary data.</text>
</comment>
<keyword evidence="6" id="KW-0812">Transmembrane</keyword>
<feature type="transmembrane region" description="Helical" evidence="6">
    <location>
        <begin position="141"/>
        <end position="161"/>
    </location>
</feature>
<gene>
    <name evidence="7" type="ORF">C8N24_6469</name>
</gene>
<dbReference type="Pfam" id="PF01554">
    <property type="entry name" value="MatE"/>
    <property type="match status" value="2"/>
</dbReference>
<feature type="transmembrane region" description="Helical" evidence="6">
    <location>
        <begin position="108"/>
        <end position="129"/>
    </location>
</feature>
<comment type="similarity">
    <text evidence="2">Belongs to the multi antimicrobial extrusion (MATE) (TC 2.A.66.1) family.</text>
</comment>
<dbReference type="InterPro" id="IPR002528">
    <property type="entry name" value="MATE_fam"/>
</dbReference>
<dbReference type="GO" id="GO:0015297">
    <property type="term" value="F:antiporter activity"/>
    <property type="evidence" value="ECO:0007669"/>
    <property type="project" value="InterPro"/>
</dbReference>
<evidence type="ECO:0000256" key="2">
    <source>
        <dbReference type="ARBA" id="ARBA00010199"/>
    </source>
</evidence>
<dbReference type="Proteomes" id="UP000278962">
    <property type="component" value="Unassembled WGS sequence"/>
</dbReference>
<keyword evidence="6" id="KW-1133">Transmembrane helix</keyword>
<keyword evidence="8" id="KW-1185">Reference proteome</keyword>
<feature type="transmembrane region" description="Helical" evidence="6">
    <location>
        <begin position="28"/>
        <end position="49"/>
    </location>
</feature>
<evidence type="ECO:0000256" key="1">
    <source>
        <dbReference type="ARBA" id="ARBA00003408"/>
    </source>
</evidence>
<evidence type="ECO:0000313" key="7">
    <source>
        <dbReference type="EMBL" id="RKQ84839.1"/>
    </source>
</evidence>
<feature type="transmembrane region" description="Helical" evidence="6">
    <location>
        <begin position="255"/>
        <end position="276"/>
    </location>
</feature>
<dbReference type="GO" id="GO:0005886">
    <property type="term" value="C:plasma membrane"/>
    <property type="evidence" value="ECO:0007669"/>
    <property type="project" value="TreeGrafter"/>
</dbReference>
<keyword evidence="4" id="KW-0813">Transport</keyword>
<protein>
    <recommendedName>
        <fullName evidence="3">Probable multidrug resistance protein NorM</fullName>
    </recommendedName>
    <alternativeName>
        <fullName evidence="5">Multidrug-efflux transporter</fullName>
    </alternativeName>
</protein>
<evidence type="ECO:0000256" key="3">
    <source>
        <dbReference type="ARBA" id="ARBA00020268"/>
    </source>
</evidence>
<dbReference type="InterPro" id="IPR050222">
    <property type="entry name" value="MATE_MdtK"/>
</dbReference>
<dbReference type="PANTHER" id="PTHR43298:SF2">
    <property type="entry name" value="FMN_FAD EXPORTER YEEO-RELATED"/>
    <property type="match status" value="1"/>
</dbReference>
<accession>A0A660KXX4</accession>
<feature type="transmembrane region" description="Helical" evidence="6">
    <location>
        <begin position="296"/>
        <end position="314"/>
    </location>
</feature>
<reference evidence="7 8" key="1">
    <citation type="submission" date="2018-10" db="EMBL/GenBank/DDBJ databases">
        <title>Genomic Encyclopedia of Archaeal and Bacterial Type Strains, Phase II (KMG-II): from individual species to whole genera.</title>
        <authorList>
            <person name="Goeker M."/>
        </authorList>
    </citation>
    <scope>NUCLEOTIDE SEQUENCE [LARGE SCALE GENOMIC DNA]</scope>
    <source>
        <strain evidence="7 8">DSM 14954</strain>
    </source>
</reference>
<comment type="function">
    <text evidence="1">Multidrug efflux pump.</text>
</comment>
<sequence length="418" mass="40761">MPIYLAVVATTIGATVDAAVLGRYDTTALARFTAAMAVFIPAITVVTGAQRGVAPALARAATDPARLRASVRASMWLALAVGAVGAAAVLCTRAVGRLVGAPEKVAQVPAALLVLLAASVLLTAVQATGSAAAIALGRAGLVFRAGLAATGVGIAGTLLLVRGPGPFPELGLVGTGWAMLASTAVYAVLVHFTVARATDLGAAAVRIGRPDPGAVVGLARVGIPLAATVLVKFAVLGVVALAATRQGVDAAAAHTVALSLANLVFAAAVAVGQAVVPHVAQARSPAAAREPVRAGVRVVVAAVVLAGSVVAVFHGPVIGVFTDDPAVADVVVDLLPLVAVAVLADAVQAVAGFGLVGLQRASASFVAFAAGYGVLAVVAVPVTNAGGLEALWAAVAGANAALVLAQSALFARLSARAG</sequence>
<feature type="transmembrane region" description="Helical" evidence="6">
    <location>
        <begin position="334"/>
        <end position="358"/>
    </location>
</feature>
<organism evidence="7 8">
    <name type="scientific">Solirubrobacter pauli</name>
    <dbReference type="NCBI Taxonomy" id="166793"/>
    <lineage>
        <taxon>Bacteria</taxon>
        <taxon>Bacillati</taxon>
        <taxon>Actinomycetota</taxon>
        <taxon>Thermoleophilia</taxon>
        <taxon>Solirubrobacterales</taxon>
        <taxon>Solirubrobacteraceae</taxon>
        <taxon>Solirubrobacter</taxon>
    </lineage>
</organism>
<evidence type="ECO:0000313" key="8">
    <source>
        <dbReference type="Proteomes" id="UP000278962"/>
    </source>
</evidence>
<dbReference type="GO" id="GO:0042910">
    <property type="term" value="F:xenobiotic transmembrane transporter activity"/>
    <property type="evidence" value="ECO:0007669"/>
    <property type="project" value="InterPro"/>
</dbReference>
<evidence type="ECO:0000256" key="6">
    <source>
        <dbReference type="SAM" id="Phobius"/>
    </source>
</evidence>